<evidence type="ECO:0000256" key="6">
    <source>
        <dbReference type="ARBA" id="ARBA00022723"/>
    </source>
</evidence>
<dbReference type="EC" id="3.5.4.5" evidence="4 15"/>
<evidence type="ECO:0000256" key="1">
    <source>
        <dbReference type="ARBA" id="ARBA00001947"/>
    </source>
</evidence>
<proteinExistence type="inferred from homology"/>
<reference evidence="17" key="1">
    <citation type="submission" date="2023-01" db="EMBL/GenBank/DDBJ databases">
        <title>Phages are important unrecognized players in the ecology of the oral pathogen Porphyromonas gingivalis.</title>
        <authorList>
            <person name="Matrishin C.B."/>
            <person name="Kauffman K.M."/>
        </authorList>
    </citation>
    <scope>NUCLEOTIDE SEQUENCE</scope>
    <source>
        <strain evidence="17">HG1691old</strain>
    </source>
</reference>
<dbReference type="Proteomes" id="UP001179540">
    <property type="component" value="Chromosome"/>
</dbReference>
<dbReference type="PROSITE" id="PS00903">
    <property type="entry name" value="CYT_DCMP_DEAMINASES_1"/>
    <property type="match status" value="1"/>
</dbReference>
<gene>
    <name evidence="17" type="primary">cdd</name>
    <name evidence="17" type="ORF">NY149_00145</name>
</gene>
<dbReference type="GO" id="GO:0004126">
    <property type="term" value="F:cytidine deaminase activity"/>
    <property type="evidence" value="ECO:0007669"/>
    <property type="project" value="UniProtKB-UniRule"/>
</dbReference>
<evidence type="ECO:0000256" key="13">
    <source>
        <dbReference type="PIRSR" id="PIRSR606262-2"/>
    </source>
</evidence>
<comment type="catalytic activity">
    <reaction evidence="11 15">
        <text>cytidine + H2O + H(+) = uridine + NH4(+)</text>
        <dbReference type="Rhea" id="RHEA:16069"/>
        <dbReference type="ChEBI" id="CHEBI:15377"/>
        <dbReference type="ChEBI" id="CHEBI:15378"/>
        <dbReference type="ChEBI" id="CHEBI:16704"/>
        <dbReference type="ChEBI" id="CHEBI:17562"/>
        <dbReference type="ChEBI" id="CHEBI:28938"/>
        <dbReference type="EC" id="3.5.4.5"/>
    </reaction>
</comment>
<evidence type="ECO:0000256" key="9">
    <source>
        <dbReference type="ARBA" id="ARBA00032005"/>
    </source>
</evidence>
<dbReference type="EMBL" id="CP116613">
    <property type="protein sequence ID" value="WCG00188.1"/>
    <property type="molecule type" value="Genomic_DNA"/>
</dbReference>
<evidence type="ECO:0000256" key="11">
    <source>
        <dbReference type="ARBA" id="ARBA00049558"/>
    </source>
</evidence>
<evidence type="ECO:0000313" key="18">
    <source>
        <dbReference type="Proteomes" id="UP001179540"/>
    </source>
</evidence>
<evidence type="ECO:0000256" key="7">
    <source>
        <dbReference type="ARBA" id="ARBA00022801"/>
    </source>
</evidence>
<keyword evidence="8 14" id="KW-0862">Zinc</keyword>
<dbReference type="PROSITE" id="PS51747">
    <property type="entry name" value="CYT_DCMP_DEAMINASES_2"/>
    <property type="match status" value="1"/>
</dbReference>
<evidence type="ECO:0000256" key="3">
    <source>
        <dbReference type="ARBA" id="ARBA00006576"/>
    </source>
</evidence>
<dbReference type="Pfam" id="PF00383">
    <property type="entry name" value="dCMP_cyt_deam_1"/>
    <property type="match status" value="1"/>
</dbReference>
<dbReference type="InterPro" id="IPR002125">
    <property type="entry name" value="CMP_dCMP_dom"/>
</dbReference>
<feature type="binding site" evidence="14">
    <location>
        <position position="122"/>
    </location>
    <ligand>
        <name>Zn(2+)</name>
        <dbReference type="ChEBI" id="CHEBI:29105"/>
        <note>catalytic</note>
    </ligand>
</feature>
<evidence type="ECO:0000256" key="10">
    <source>
        <dbReference type="ARBA" id="ARBA00049252"/>
    </source>
</evidence>
<dbReference type="GO" id="GO:0055086">
    <property type="term" value="P:nucleobase-containing small molecule metabolic process"/>
    <property type="evidence" value="ECO:0007669"/>
    <property type="project" value="UniProtKB-ARBA"/>
</dbReference>
<dbReference type="GO" id="GO:0008270">
    <property type="term" value="F:zinc ion binding"/>
    <property type="evidence" value="ECO:0007669"/>
    <property type="project" value="UniProtKB-UniRule"/>
</dbReference>
<dbReference type="SUPFAM" id="SSF53927">
    <property type="entry name" value="Cytidine deaminase-like"/>
    <property type="match status" value="1"/>
</dbReference>
<sequence length="167" mass="18284">MFEETKNQVMLRKTLSTPYDIVPRSDFSADVLRLEGAAIEAARSAYAPYSRFSVGAAVLLDNGEILSGSNQENAAYPSGLCAERTVLFYAGARYPEAAVREMVLVAFSASGRVPLITPCGACRQVMLEVCSRHRPFPILMVGEEEAVRVSDVRLLLPFSFDGSDLER</sequence>
<evidence type="ECO:0000256" key="2">
    <source>
        <dbReference type="ARBA" id="ARBA00003949"/>
    </source>
</evidence>
<feature type="domain" description="CMP/dCMP-type deaminase" evidence="16">
    <location>
        <begin position="29"/>
        <end position="163"/>
    </location>
</feature>
<evidence type="ECO:0000256" key="5">
    <source>
        <dbReference type="ARBA" id="ARBA00018266"/>
    </source>
</evidence>
<dbReference type="PANTHER" id="PTHR11644:SF2">
    <property type="entry name" value="CYTIDINE DEAMINASE"/>
    <property type="match status" value="1"/>
</dbReference>
<feature type="active site" description="Proton donor" evidence="12">
    <location>
        <position position="83"/>
    </location>
</feature>
<feature type="binding site" evidence="13">
    <location>
        <begin position="70"/>
        <end position="76"/>
    </location>
    <ligand>
        <name>substrate</name>
    </ligand>
</feature>
<dbReference type="NCBIfam" id="TIGR01354">
    <property type="entry name" value="cyt_deam_tetra"/>
    <property type="match status" value="1"/>
</dbReference>
<feature type="binding site" evidence="14">
    <location>
        <position position="81"/>
    </location>
    <ligand>
        <name>Zn(2+)</name>
        <dbReference type="ChEBI" id="CHEBI:29105"/>
        <note>catalytic</note>
    </ligand>
</feature>
<comment type="catalytic activity">
    <reaction evidence="10 15">
        <text>2'-deoxycytidine + H2O + H(+) = 2'-deoxyuridine + NH4(+)</text>
        <dbReference type="Rhea" id="RHEA:13433"/>
        <dbReference type="ChEBI" id="CHEBI:15377"/>
        <dbReference type="ChEBI" id="CHEBI:15378"/>
        <dbReference type="ChEBI" id="CHEBI:15698"/>
        <dbReference type="ChEBI" id="CHEBI:16450"/>
        <dbReference type="ChEBI" id="CHEBI:28938"/>
        <dbReference type="EC" id="3.5.4.5"/>
    </reaction>
</comment>
<evidence type="ECO:0000256" key="12">
    <source>
        <dbReference type="PIRSR" id="PIRSR606262-1"/>
    </source>
</evidence>
<evidence type="ECO:0000313" key="17">
    <source>
        <dbReference type="EMBL" id="WCG00188.1"/>
    </source>
</evidence>
<organism evidence="17 18">
    <name type="scientific">Porphyromonas gingivalis</name>
    <name type="common">Bacteroides gingivalis</name>
    <dbReference type="NCBI Taxonomy" id="837"/>
    <lineage>
        <taxon>Bacteria</taxon>
        <taxon>Pseudomonadati</taxon>
        <taxon>Bacteroidota</taxon>
        <taxon>Bacteroidia</taxon>
        <taxon>Bacteroidales</taxon>
        <taxon>Porphyromonadaceae</taxon>
        <taxon>Porphyromonas</taxon>
    </lineage>
</organism>
<comment type="similarity">
    <text evidence="3 15">Belongs to the cytidine and deoxycytidylate deaminase family.</text>
</comment>
<dbReference type="InterPro" id="IPR016193">
    <property type="entry name" value="Cytidine_deaminase-like"/>
</dbReference>
<dbReference type="NCBIfam" id="NF004064">
    <property type="entry name" value="PRK05578.1"/>
    <property type="match status" value="1"/>
</dbReference>
<protein>
    <recommendedName>
        <fullName evidence="5 15">Cytidine deaminase</fullName>
        <ecNumber evidence="4 15">3.5.4.5</ecNumber>
    </recommendedName>
    <alternativeName>
        <fullName evidence="9 15">Cytidine aminohydrolase</fullName>
    </alternativeName>
</protein>
<comment type="function">
    <text evidence="2 15">This enzyme scavenges exogenous and endogenous cytidine and 2'-deoxycytidine for UMP synthesis.</text>
</comment>
<dbReference type="GO" id="GO:0005829">
    <property type="term" value="C:cytosol"/>
    <property type="evidence" value="ECO:0007669"/>
    <property type="project" value="TreeGrafter"/>
</dbReference>
<name>A0AAF0BER6_PORGN</name>
<evidence type="ECO:0000259" key="16">
    <source>
        <dbReference type="PROSITE" id="PS51747"/>
    </source>
</evidence>
<evidence type="ECO:0000256" key="14">
    <source>
        <dbReference type="PIRSR" id="PIRSR606262-3"/>
    </source>
</evidence>
<comment type="cofactor">
    <cofactor evidence="1 14 15">
        <name>Zn(2+)</name>
        <dbReference type="ChEBI" id="CHEBI:29105"/>
    </cofactor>
</comment>
<evidence type="ECO:0000256" key="4">
    <source>
        <dbReference type="ARBA" id="ARBA00012783"/>
    </source>
</evidence>
<evidence type="ECO:0000256" key="15">
    <source>
        <dbReference type="RuleBase" id="RU364006"/>
    </source>
</evidence>
<keyword evidence="7 15" id="KW-0378">Hydrolase</keyword>
<keyword evidence="6 14" id="KW-0479">Metal-binding</keyword>
<dbReference type="CDD" id="cd01283">
    <property type="entry name" value="cytidine_deaminase"/>
    <property type="match status" value="1"/>
</dbReference>
<dbReference type="Gene3D" id="3.40.140.10">
    <property type="entry name" value="Cytidine Deaminase, domain 2"/>
    <property type="match status" value="1"/>
</dbReference>
<dbReference type="InterPro" id="IPR050202">
    <property type="entry name" value="Cyt/Deoxycyt_deaminase"/>
</dbReference>
<dbReference type="InterPro" id="IPR016192">
    <property type="entry name" value="APOBEC/CMP_deaminase_Zn-bd"/>
</dbReference>
<dbReference type="GO" id="GO:0072527">
    <property type="term" value="P:pyrimidine-containing compound metabolic process"/>
    <property type="evidence" value="ECO:0007669"/>
    <property type="project" value="UniProtKB-ARBA"/>
</dbReference>
<dbReference type="InterPro" id="IPR006262">
    <property type="entry name" value="Cyt_deam_tetra"/>
</dbReference>
<accession>A0AAF0BER6</accession>
<dbReference type="PANTHER" id="PTHR11644">
    <property type="entry name" value="CYTIDINE DEAMINASE"/>
    <property type="match status" value="1"/>
</dbReference>
<dbReference type="AlphaFoldDB" id="A0AAF0BER6"/>
<dbReference type="GO" id="GO:0042802">
    <property type="term" value="F:identical protein binding"/>
    <property type="evidence" value="ECO:0007669"/>
    <property type="project" value="UniProtKB-ARBA"/>
</dbReference>
<evidence type="ECO:0000256" key="8">
    <source>
        <dbReference type="ARBA" id="ARBA00022833"/>
    </source>
</evidence>
<feature type="binding site" evidence="14">
    <location>
        <position position="119"/>
    </location>
    <ligand>
        <name>Zn(2+)</name>
        <dbReference type="ChEBI" id="CHEBI:29105"/>
        <note>catalytic</note>
    </ligand>
</feature>